<reference evidence="1 2" key="1">
    <citation type="submission" date="2024-06" db="EMBL/GenBank/DDBJ databases">
        <title>A chromosome level genome sequence of Diviner's sage (Salvia divinorum).</title>
        <authorList>
            <person name="Ford S.A."/>
            <person name="Ro D.-K."/>
            <person name="Ness R.W."/>
            <person name="Phillips M.A."/>
        </authorList>
    </citation>
    <scope>NUCLEOTIDE SEQUENCE [LARGE SCALE GENOMIC DNA]</scope>
    <source>
        <strain evidence="1">SAF-2024a</strain>
        <tissue evidence="1">Leaf</tissue>
    </source>
</reference>
<dbReference type="AlphaFoldDB" id="A0ABD1GFW1"/>
<evidence type="ECO:0000313" key="1">
    <source>
        <dbReference type="EMBL" id="KAL1543015.1"/>
    </source>
</evidence>
<sequence length="67" mass="7043">MALLISSQVIDAREFNPVPSKEGKKMIRSYAHFGCLYGCCGAVGAVISASQSSASSSSTPSHCRCCR</sequence>
<protein>
    <submittedName>
        <fullName evidence="1">Uncharacterized protein</fullName>
    </submittedName>
</protein>
<name>A0ABD1GFW1_SALDI</name>
<evidence type="ECO:0000313" key="2">
    <source>
        <dbReference type="Proteomes" id="UP001567538"/>
    </source>
</evidence>
<keyword evidence="2" id="KW-1185">Reference proteome</keyword>
<organism evidence="1 2">
    <name type="scientific">Salvia divinorum</name>
    <name type="common">Maria pastora</name>
    <name type="synonym">Diviner's sage</name>
    <dbReference type="NCBI Taxonomy" id="28513"/>
    <lineage>
        <taxon>Eukaryota</taxon>
        <taxon>Viridiplantae</taxon>
        <taxon>Streptophyta</taxon>
        <taxon>Embryophyta</taxon>
        <taxon>Tracheophyta</taxon>
        <taxon>Spermatophyta</taxon>
        <taxon>Magnoliopsida</taxon>
        <taxon>eudicotyledons</taxon>
        <taxon>Gunneridae</taxon>
        <taxon>Pentapetalae</taxon>
        <taxon>asterids</taxon>
        <taxon>lamiids</taxon>
        <taxon>Lamiales</taxon>
        <taxon>Lamiaceae</taxon>
        <taxon>Nepetoideae</taxon>
        <taxon>Mentheae</taxon>
        <taxon>Salviinae</taxon>
        <taxon>Salvia</taxon>
        <taxon>Salvia subgen. Calosphace</taxon>
    </lineage>
</organism>
<comment type="caution">
    <text evidence="1">The sequence shown here is derived from an EMBL/GenBank/DDBJ whole genome shotgun (WGS) entry which is preliminary data.</text>
</comment>
<dbReference type="EMBL" id="JBEAFC010000008">
    <property type="protein sequence ID" value="KAL1543015.1"/>
    <property type="molecule type" value="Genomic_DNA"/>
</dbReference>
<dbReference type="Proteomes" id="UP001567538">
    <property type="component" value="Unassembled WGS sequence"/>
</dbReference>
<accession>A0ABD1GFW1</accession>
<gene>
    <name evidence="1" type="ORF">AAHA92_20035</name>
</gene>
<proteinExistence type="predicted"/>